<evidence type="ECO:0000256" key="10">
    <source>
        <dbReference type="ARBA" id="ARBA00022679"/>
    </source>
</evidence>
<dbReference type="UniPathway" id="UPA00557">
    <property type="reaction ID" value="UER00614"/>
</dbReference>
<reference evidence="19 20" key="1">
    <citation type="submission" date="2015-12" db="EMBL/GenBank/DDBJ databases">
        <title>Genome sequence of Mucilaginibacter gotjawali.</title>
        <authorList>
            <person name="Lee J.S."/>
            <person name="Lee K.C."/>
            <person name="Kim K.K."/>
            <person name="Lee B.W."/>
        </authorList>
    </citation>
    <scope>NUCLEOTIDE SEQUENCE [LARGE SCALE GENOMIC DNA]</scope>
    <source>
        <strain evidence="19 20">SA3-7</strain>
    </source>
</reference>
<evidence type="ECO:0000256" key="9">
    <source>
        <dbReference type="ARBA" id="ARBA00022516"/>
    </source>
</evidence>
<comment type="pathway">
    <text evidence="4">Lipid metabolism.</text>
</comment>
<evidence type="ECO:0000256" key="16">
    <source>
        <dbReference type="ARBA" id="ARBA00023209"/>
    </source>
</evidence>
<evidence type="ECO:0000313" key="20">
    <source>
        <dbReference type="Proteomes" id="UP000218263"/>
    </source>
</evidence>
<keyword evidence="10 18" id="KW-0808">Transferase</keyword>
<dbReference type="Pfam" id="PF01148">
    <property type="entry name" value="CTP_transf_1"/>
    <property type="match status" value="1"/>
</dbReference>
<comment type="pathway">
    <text evidence="3 18">Phospholipid metabolism; CDP-diacylglycerol biosynthesis; CDP-diacylglycerol from sn-glycerol 3-phosphate: step 3/3.</text>
</comment>
<gene>
    <name evidence="19" type="primary">cdsA_1</name>
    <name evidence="19" type="ORF">MgSA37_02453</name>
</gene>
<protein>
    <recommendedName>
        <fullName evidence="7 18">Phosphatidate cytidylyltransferase</fullName>
        <ecNumber evidence="6 18">2.7.7.41</ecNumber>
    </recommendedName>
</protein>
<dbReference type="EC" id="2.7.7.41" evidence="6 18"/>
<keyword evidence="11 18" id="KW-0812">Transmembrane</keyword>
<keyword evidence="16" id="KW-0594">Phospholipid biosynthesis</keyword>
<dbReference type="Proteomes" id="UP000218263">
    <property type="component" value="Chromosome"/>
</dbReference>
<evidence type="ECO:0000256" key="8">
    <source>
        <dbReference type="ARBA" id="ARBA00022475"/>
    </source>
</evidence>
<dbReference type="OrthoDB" id="9799199at2"/>
<keyword evidence="14" id="KW-0443">Lipid metabolism</keyword>
<evidence type="ECO:0000256" key="11">
    <source>
        <dbReference type="ARBA" id="ARBA00022692"/>
    </source>
</evidence>
<evidence type="ECO:0000256" key="4">
    <source>
        <dbReference type="ARBA" id="ARBA00005189"/>
    </source>
</evidence>
<keyword evidence="20" id="KW-1185">Reference proteome</keyword>
<dbReference type="AlphaFoldDB" id="A0A0X8X665"/>
<keyword evidence="17" id="KW-1208">Phospholipid metabolism</keyword>
<evidence type="ECO:0000256" key="6">
    <source>
        <dbReference type="ARBA" id="ARBA00012487"/>
    </source>
</evidence>
<proteinExistence type="inferred from homology"/>
<dbReference type="PANTHER" id="PTHR46382:SF1">
    <property type="entry name" value="PHOSPHATIDATE CYTIDYLYLTRANSFERASE"/>
    <property type="match status" value="1"/>
</dbReference>
<name>A0A0X8X665_9SPHI</name>
<evidence type="ECO:0000256" key="18">
    <source>
        <dbReference type="RuleBase" id="RU003938"/>
    </source>
</evidence>
<dbReference type="GO" id="GO:0005886">
    <property type="term" value="C:plasma membrane"/>
    <property type="evidence" value="ECO:0007669"/>
    <property type="project" value="UniProtKB-SubCell"/>
</dbReference>
<evidence type="ECO:0000313" key="19">
    <source>
        <dbReference type="EMBL" id="BAU54279.1"/>
    </source>
</evidence>
<evidence type="ECO:0000256" key="13">
    <source>
        <dbReference type="ARBA" id="ARBA00022989"/>
    </source>
</evidence>
<keyword evidence="13" id="KW-1133">Transmembrane helix</keyword>
<evidence type="ECO:0000256" key="3">
    <source>
        <dbReference type="ARBA" id="ARBA00005119"/>
    </source>
</evidence>
<evidence type="ECO:0000256" key="14">
    <source>
        <dbReference type="ARBA" id="ARBA00023098"/>
    </source>
</evidence>
<organism evidence="19 20">
    <name type="scientific">Mucilaginibacter gotjawali</name>
    <dbReference type="NCBI Taxonomy" id="1550579"/>
    <lineage>
        <taxon>Bacteria</taxon>
        <taxon>Pseudomonadati</taxon>
        <taxon>Bacteroidota</taxon>
        <taxon>Sphingobacteriia</taxon>
        <taxon>Sphingobacteriales</taxon>
        <taxon>Sphingobacteriaceae</taxon>
        <taxon>Mucilaginibacter</taxon>
    </lineage>
</organism>
<dbReference type="GO" id="GO:0004605">
    <property type="term" value="F:phosphatidate cytidylyltransferase activity"/>
    <property type="evidence" value="ECO:0007669"/>
    <property type="project" value="UniProtKB-EC"/>
</dbReference>
<accession>A0A0X8X665</accession>
<evidence type="ECO:0000256" key="1">
    <source>
        <dbReference type="ARBA" id="ARBA00001698"/>
    </source>
</evidence>
<keyword evidence="15" id="KW-0472">Membrane</keyword>
<evidence type="ECO:0000256" key="5">
    <source>
        <dbReference type="ARBA" id="ARBA00010185"/>
    </source>
</evidence>
<evidence type="ECO:0000256" key="15">
    <source>
        <dbReference type="ARBA" id="ARBA00023136"/>
    </source>
</evidence>
<dbReference type="EMBL" id="AP017313">
    <property type="protein sequence ID" value="BAU54279.1"/>
    <property type="molecule type" value="Genomic_DNA"/>
</dbReference>
<comment type="catalytic activity">
    <reaction evidence="1 18">
        <text>a 1,2-diacyl-sn-glycero-3-phosphate + CTP + H(+) = a CDP-1,2-diacyl-sn-glycerol + diphosphate</text>
        <dbReference type="Rhea" id="RHEA:16229"/>
        <dbReference type="ChEBI" id="CHEBI:15378"/>
        <dbReference type="ChEBI" id="CHEBI:33019"/>
        <dbReference type="ChEBI" id="CHEBI:37563"/>
        <dbReference type="ChEBI" id="CHEBI:58332"/>
        <dbReference type="ChEBI" id="CHEBI:58608"/>
        <dbReference type="EC" id="2.7.7.41"/>
    </reaction>
</comment>
<evidence type="ECO:0000256" key="7">
    <source>
        <dbReference type="ARBA" id="ARBA00019373"/>
    </source>
</evidence>
<dbReference type="GO" id="GO:0016024">
    <property type="term" value="P:CDP-diacylglycerol biosynthetic process"/>
    <property type="evidence" value="ECO:0007669"/>
    <property type="project" value="UniProtKB-UniPathway"/>
</dbReference>
<dbReference type="PANTHER" id="PTHR46382">
    <property type="entry name" value="PHOSPHATIDATE CYTIDYLYLTRANSFERASE"/>
    <property type="match status" value="1"/>
</dbReference>
<keyword evidence="12 18" id="KW-0548">Nucleotidyltransferase</keyword>
<keyword evidence="8" id="KW-1003">Cell membrane</keyword>
<comment type="subcellular location">
    <subcellularLocation>
        <location evidence="2">Cell membrane</location>
        <topology evidence="2">Multi-pass membrane protein</topology>
    </subcellularLocation>
</comment>
<evidence type="ECO:0000256" key="2">
    <source>
        <dbReference type="ARBA" id="ARBA00004651"/>
    </source>
</evidence>
<dbReference type="PROSITE" id="PS51257">
    <property type="entry name" value="PROKAR_LIPOPROTEIN"/>
    <property type="match status" value="1"/>
</dbReference>
<dbReference type="InterPro" id="IPR000374">
    <property type="entry name" value="PC_trans"/>
</dbReference>
<comment type="similarity">
    <text evidence="5 18">Belongs to the CDS family.</text>
</comment>
<dbReference type="RefSeq" id="WP_096352172.1">
    <property type="nucleotide sequence ID" value="NZ_AP017313.1"/>
</dbReference>
<evidence type="ECO:0000256" key="12">
    <source>
        <dbReference type="ARBA" id="ARBA00022695"/>
    </source>
</evidence>
<evidence type="ECO:0000256" key="17">
    <source>
        <dbReference type="ARBA" id="ARBA00023264"/>
    </source>
</evidence>
<sequence length="274" mass="30141">MNNLTKRALTGSILVIVIAGAIIGGCYSFFLLILTINLLTLHEFYHLFNNQDISPVKQAGAVLSAVMLSTVALVINGNSDWKILLINIPLLFGIFFIKLFMRSGHPFHDIGFTLLGIIYISIPLCFFICIAFLPLSGHTYSWQIPLGYFFILWANDTGAYLTGKTFGRHTLYYRVSPFKTWEGSIGGAIFAVLIACLVSLTLTSFATSEWIMLSLLIIITGTLGDLVKSMMKRSLNLKDSGSILPGHGGMLDRFDSLLGSAPFAFCYLILLGYA</sequence>
<keyword evidence="9" id="KW-0444">Lipid biosynthesis</keyword>
<dbReference type="KEGG" id="mgot:MgSA37_02453"/>
<dbReference type="PROSITE" id="PS01315">
    <property type="entry name" value="CDS"/>
    <property type="match status" value="1"/>
</dbReference>